<dbReference type="InterPro" id="IPR038601">
    <property type="entry name" value="MttB-like_sf"/>
</dbReference>
<dbReference type="EMBL" id="LAZR01064995">
    <property type="protein sequence ID" value="KKK56442.1"/>
    <property type="molecule type" value="Genomic_DNA"/>
</dbReference>
<keyword evidence="3" id="KW-0808">Transferase</keyword>
<evidence type="ECO:0000256" key="3">
    <source>
        <dbReference type="ARBA" id="ARBA00022679"/>
    </source>
</evidence>
<feature type="non-terminal residue" evidence="4">
    <location>
        <position position="1"/>
    </location>
</feature>
<dbReference type="InterPro" id="IPR010426">
    <property type="entry name" value="MTTB_MeTrfase"/>
</dbReference>
<dbReference type="GO" id="GO:0015948">
    <property type="term" value="P:methanogenesis"/>
    <property type="evidence" value="ECO:0007669"/>
    <property type="project" value="InterPro"/>
</dbReference>
<dbReference type="AlphaFoldDB" id="A0A0F8WHX3"/>
<evidence type="ECO:0008006" key="5">
    <source>
        <dbReference type="Google" id="ProtNLM"/>
    </source>
</evidence>
<comment type="caution">
    <text evidence="4">The sequence shown here is derived from an EMBL/GenBank/DDBJ whole genome shotgun (WGS) entry which is preliminary data.</text>
</comment>
<keyword evidence="2" id="KW-0489">Methyltransferase</keyword>
<dbReference type="Pfam" id="PF06253">
    <property type="entry name" value="MTTB"/>
    <property type="match status" value="1"/>
</dbReference>
<comment type="similarity">
    <text evidence="1">Belongs to the trimethylamine methyltransferase family.</text>
</comment>
<evidence type="ECO:0000313" key="4">
    <source>
        <dbReference type="EMBL" id="KKK56442.1"/>
    </source>
</evidence>
<protein>
    <recommendedName>
        <fullName evidence="5">Trimethylamine methyltransferase</fullName>
    </recommendedName>
</protein>
<dbReference type="GO" id="GO:0008168">
    <property type="term" value="F:methyltransferase activity"/>
    <property type="evidence" value="ECO:0007669"/>
    <property type="project" value="UniProtKB-KW"/>
</dbReference>
<evidence type="ECO:0000256" key="2">
    <source>
        <dbReference type="ARBA" id="ARBA00022603"/>
    </source>
</evidence>
<accession>A0A0F8WHX3</accession>
<sequence>PLFGDLGSSLHTAAFNQVMRGYDIPTFANCPSMCSSKTVDIQSGYERALSTLAAAMSGANLIVLHGGVYGEYTYHPVMAVLDDDIATWVGRFMEGFRVNDETMALDLIDEVGPIPGSYLGKTHTRKTWRAQRFEPVAADRSTYPEWLSGGKKTAFDYAKSRMEEILKTHKVPPLPEDQDREIDNILEEARMYYKNKGFL</sequence>
<proteinExistence type="inferred from homology"/>
<name>A0A0F8WHX3_9ZZZZ</name>
<organism evidence="4">
    <name type="scientific">marine sediment metagenome</name>
    <dbReference type="NCBI Taxonomy" id="412755"/>
    <lineage>
        <taxon>unclassified sequences</taxon>
        <taxon>metagenomes</taxon>
        <taxon>ecological metagenomes</taxon>
    </lineage>
</organism>
<dbReference type="Gene3D" id="3.20.20.480">
    <property type="entry name" value="Trimethylamine methyltransferase-like"/>
    <property type="match status" value="1"/>
</dbReference>
<reference evidence="4" key="1">
    <citation type="journal article" date="2015" name="Nature">
        <title>Complex archaea that bridge the gap between prokaryotes and eukaryotes.</title>
        <authorList>
            <person name="Spang A."/>
            <person name="Saw J.H."/>
            <person name="Jorgensen S.L."/>
            <person name="Zaremba-Niedzwiedzka K."/>
            <person name="Martijn J."/>
            <person name="Lind A.E."/>
            <person name="van Eijk R."/>
            <person name="Schleper C."/>
            <person name="Guy L."/>
            <person name="Ettema T.J."/>
        </authorList>
    </citation>
    <scope>NUCLEOTIDE SEQUENCE</scope>
</reference>
<evidence type="ECO:0000256" key="1">
    <source>
        <dbReference type="ARBA" id="ARBA00007137"/>
    </source>
</evidence>
<gene>
    <name evidence="4" type="ORF">LCGC14_3064480</name>
</gene>
<dbReference type="GO" id="GO:0032259">
    <property type="term" value="P:methylation"/>
    <property type="evidence" value="ECO:0007669"/>
    <property type="project" value="UniProtKB-KW"/>
</dbReference>